<proteinExistence type="predicted"/>
<feature type="compositionally biased region" description="Basic residues" evidence="1">
    <location>
        <begin position="56"/>
        <end position="65"/>
    </location>
</feature>
<dbReference type="EMBL" id="CADCTH010000372">
    <property type="protein sequence ID" value="CAA9270075.1"/>
    <property type="molecule type" value="Genomic_DNA"/>
</dbReference>
<accession>A0A6J4J6D4</accession>
<organism evidence="2">
    <name type="scientific">uncultured Actinomycetospora sp</name>
    <dbReference type="NCBI Taxonomy" id="1135996"/>
    <lineage>
        <taxon>Bacteria</taxon>
        <taxon>Bacillati</taxon>
        <taxon>Actinomycetota</taxon>
        <taxon>Actinomycetes</taxon>
        <taxon>Pseudonocardiales</taxon>
        <taxon>Pseudonocardiaceae</taxon>
        <taxon>Actinomycetospora</taxon>
        <taxon>environmental samples</taxon>
    </lineage>
</organism>
<dbReference type="AlphaFoldDB" id="A0A6J4J6D4"/>
<sequence length="119" mass="13564">GQGQEPEYEHDRRPHGASRRPAAQRCLPGHEGTLDRLRGSRACPRRLHRLREPREWRRRPGRRGRRDIDPDDEAAASRTSARLPRRGSTPRGRDHRATGPARGRARLRGPAPLEPADQL</sequence>
<name>A0A6J4J6D4_9PSEU</name>
<evidence type="ECO:0000313" key="2">
    <source>
        <dbReference type="EMBL" id="CAA9270075.1"/>
    </source>
</evidence>
<gene>
    <name evidence="2" type="ORF">AVDCRST_MAG54-2941</name>
</gene>
<feature type="non-terminal residue" evidence="2">
    <location>
        <position position="119"/>
    </location>
</feature>
<evidence type="ECO:0000256" key="1">
    <source>
        <dbReference type="SAM" id="MobiDB-lite"/>
    </source>
</evidence>
<feature type="non-terminal residue" evidence="2">
    <location>
        <position position="1"/>
    </location>
</feature>
<reference evidence="2" key="1">
    <citation type="submission" date="2020-02" db="EMBL/GenBank/DDBJ databases">
        <authorList>
            <person name="Meier V. D."/>
        </authorList>
    </citation>
    <scope>NUCLEOTIDE SEQUENCE</scope>
    <source>
        <strain evidence="2">AVDCRST_MAG54</strain>
    </source>
</reference>
<feature type="region of interest" description="Disordered" evidence="1">
    <location>
        <begin position="1"/>
        <end position="119"/>
    </location>
</feature>
<protein>
    <submittedName>
        <fullName evidence="2">Uncharacterized protein</fullName>
    </submittedName>
</protein>